<keyword evidence="5 7" id="KW-1133">Transmembrane helix</keyword>
<protein>
    <submittedName>
        <fullName evidence="10">Sugar ABC transporter permease</fullName>
    </submittedName>
</protein>
<feature type="region of interest" description="Disordered" evidence="8">
    <location>
        <begin position="1"/>
        <end position="25"/>
    </location>
</feature>
<comment type="similarity">
    <text evidence="7">Belongs to the binding-protein-dependent transport system permease family.</text>
</comment>
<dbReference type="EMBL" id="BOMM01000065">
    <property type="protein sequence ID" value="GIE15355.1"/>
    <property type="molecule type" value="Genomic_DNA"/>
</dbReference>
<feature type="transmembrane region" description="Helical" evidence="7">
    <location>
        <begin position="183"/>
        <end position="207"/>
    </location>
</feature>
<feature type="transmembrane region" description="Helical" evidence="7">
    <location>
        <begin position="228"/>
        <end position="247"/>
    </location>
</feature>
<sequence>MTMAQMPVRPTAPVPPVPAAHRRGRVARRRGREDLAGYVFLSPWLLGLLGITAIPMLISLYLSFTDYSPLIPVTESNWVGLENYRRMFTADPQYWHAVRVTVTFALVAVPLKLAAALGVAMLLNKAMRGISAFRGLFYLPSLLGGSVAVAIVWRSMFNADGAVNSFLSLFGIKGQAWVNDPTWALPTLMLLAIWQFGAPMVIFLAGLKQVPIELYEAASVDGASAWRKFAHITLPMLSPVIFFNLVLETIHGFQGFTSAFVLSNGTGGPVDSTLMYTLRLYNAGFVELNMGYASAMAWVFLLVVGAITVVLFSTGRFWVHYSDSEEK</sequence>
<keyword evidence="3" id="KW-1003">Cell membrane</keyword>
<gene>
    <name evidence="10" type="ORF">Afe05nite_71950</name>
</gene>
<dbReference type="Proteomes" id="UP000598174">
    <property type="component" value="Unassembled WGS sequence"/>
</dbReference>
<keyword evidence="6 7" id="KW-0472">Membrane</keyword>
<reference evidence="10" key="1">
    <citation type="submission" date="2021-01" db="EMBL/GenBank/DDBJ databases">
        <title>Whole genome shotgun sequence of Actinoplanes ferrugineus NBRC 15555.</title>
        <authorList>
            <person name="Komaki H."/>
            <person name="Tamura T."/>
        </authorList>
    </citation>
    <scope>NUCLEOTIDE SEQUENCE</scope>
    <source>
        <strain evidence="10">NBRC 15555</strain>
    </source>
</reference>
<keyword evidence="2 7" id="KW-0813">Transport</keyword>
<evidence type="ECO:0000256" key="6">
    <source>
        <dbReference type="ARBA" id="ARBA00023136"/>
    </source>
</evidence>
<feature type="domain" description="ABC transmembrane type-1" evidence="9">
    <location>
        <begin position="98"/>
        <end position="311"/>
    </location>
</feature>
<dbReference type="PANTHER" id="PTHR30193">
    <property type="entry name" value="ABC TRANSPORTER PERMEASE PROTEIN"/>
    <property type="match status" value="1"/>
</dbReference>
<organism evidence="10 11">
    <name type="scientific">Paractinoplanes ferrugineus</name>
    <dbReference type="NCBI Taxonomy" id="113564"/>
    <lineage>
        <taxon>Bacteria</taxon>
        <taxon>Bacillati</taxon>
        <taxon>Actinomycetota</taxon>
        <taxon>Actinomycetes</taxon>
        <taxon>Micromonosporales</taxon>
        <taxon>Micromonosporaceae</taxon>
        <taxon>Paractinoplanes</taxon>
    </lineage>
</organism>
<feature type="transmembrane region" description="Helical" evidence="7">
    <location>
        <begin position="295"/>
        <end position="319"/>
    </location>
</feature>
<dbReference type="Gene3D" id="1.10.3720.10">
    <property type="entry name" value="MetI-like"/>
    <property type="match status" value="1"/>
</dbReference>
<dbReference type="GO" id="GO:0005886">
    <property type="term" value="C:plasma membrane"/>
    <property type="evidence" value="ECO:0007669"/>
    <property type="project" value="UniProtKB-SubCell"/>
</dbReference>
<dbReference type="AlphaFoldDB" id="A0A919J6G6"/>
<dbReference type="SUPFAM" id="SSF161098">
    <property type="entry name" value="MetI-like"/>
    <property type="match status" value="1"/>
</dbReference>
<dbReference type="GO" id="GO:0055085">
    <property type="term" value="P:transmembrane transport"/>
    <property type="evidence" value="ECO:0007669"/>
    <property type="project" value="InterPro"/>
</dbReference>
<dbReference type="InterPro" id="IPR035906">
    <property type="entry name" value="MetI-like_sf"/>
</dbReference>
<evidence type="ECO:0000256" key="4">
    <source>
        <dbReference type="ARBA" id="ARBA00022692"/>
    </source>
</evidence>
<evidence type="ECO:0000256" key="1">
    <source>
        <dbReference type="ARBA" id="ARBA00004651"/>
    </source>
</evidence>
<evidence type="ECO:0000256" key="2">
    <source>
        <dbReference type="ARBA" id="ARBA00022448"/>
    </source>
</evidence>
<dbReference type="InterPro" id="IPR051393">
    <property type="entry name" value="ABC_transporter_permease"/>
</dbReference>
<comment type="subcellular location">
    <subcellularLocation>
        <location evidence="1 7">Cell membrane</location>
        <topology evidence="1 7">Multi-pass membrane protein</topology>
    </subcellularLocation>
</comment>
<evidence type="ECO:0000256" key="3">
    <source>
        <dbReference type="ARBA" id="ARBA00022475"/>
    </source>
</evidence>
<name>A0A919J6G6_9ACTN</name>
<evidence type="ECO:0000313" key="11">
    <source>
        <dbReference type="Proteomes" id="UP000598174"/>
    </source>
</evidence>
<evidence type="ECO:0000256" key="8">
    <source>
        <dbReference type="SAM" id="MobiDB-lite"/>
    </source>
</evidence>
<keyword evidence="11" id="KW-1185">Reference proteome</keyword>
<proteinExistence type="inferred from homology"/>
<evidence type="ECO:0000256" key="7">
    <source>
        <dbReference type="RuleBase" id="RU363032"/>
    </source>
</evidence>
<dbReference type="Pfam" id="PF00528">
    <property type="entry name" value="BPD_transp_1"/>
    <property type="match status" value="1"/>
</dbReference>
<keyword evidence="4 7" id="KW-0812">Transmembrane</keyword>
<feature type="transmembrane region" description="Helical" evidence="7">
    <location>
        <begin position="135"/>
        <end position="153"/>
    </location>
</feature>
<evidence type="ECO:0000256" key="5">
    <source>
        <dbReference type="ARBA" id="ARBA00022989"/>
    </source>
</evidence>
<feature type="transmembrane region" description="Helical" evidence="7">
    <location>
        <begin position="35"/>
        <end position="62"/>
    </location>
</feature>
<dbReference type="CDD" id="cd06261">
    <property type="entry name" value="TM_PBP2"/>
    <property type="match status" value="1"/>
</dbReference>
<feature type="transmembrane region" description="Helical" evidence="7">
    <location>
        <begin position="102"/>
        <end position="123"/>
    </location>
</feature>
<dbReference type="PROSITE" id="PS50928">
    <property type="entry name" value="ABC_TM1"/>
    <property type="match status" value="1"/>
</dbReference>
<dbReference type="PANTHER" id="PTHR30193:SF1">
    <property type="entry name" value="ABC TRANSPORTER PERMEASE PROTEIN YESP-RELATED"/>
    <property type="match status" value="1"/>
</dbReference>
<evidence type="ECO:0000313" key="10">
    <source>
        <dbReference type="EMBL" id="GIE15355.1"/>
    </source>
</evidence>
<accession>A0A919J6G6</accession>
<dbReference type="InterPro" id="IPR000515">
    <property type="entry name" value="MetI-like"/>
</dbReference>
<evidence type="ECO:0000259" key="9">
    <source>
        <dbReference type="PROSITE" id="PS50928"/>
    </source>
</evidence>
<comment type="caution">
    <text evidence="10">The sequence shown here is derived from an EMBL/GenBank/DDBJ whole genome shotgun (WGS) entry which is preliminary data.</text>
</comment>